<dbReference type="InterPro" id="IPR000719">
    <property type="entry name" value="Prot_kinase_dom"/>
</dbReference>
<dbReference type="Pfam" id="PF00069">
    <property type="entry name" value="Pkinase"/>
    <property type="match status" value="1"/>
</dbReference>
<dbReference type="InterPro" id="IPR008271">
    <property type="entry name" value="Ser/Thr_kinase_AS"/>
</dbReference>
<dbReference type="InterPro" id="IPR001245">
    <property type="entry name" value="Ser-Thr/Tyr_kinase_cat_dom"/>
</dbReference>
<evidence type="ECO:0000256" key="9">
    <source>
        <dbReference type="ARBA" id="ARBA00022989"/>
    </source>
</evidence>
<keyword evidence="6 12" id="KW-0547">Nucleotide-binding</keyword>
<dbReference type="Proteomes" id="UP000283530">
    <property type="component" value="Unassembled WGS sequence"/>
</dbReference>
<dbReference type="InterPro" id="IPR024788">
    <property type="entry name" value="Malectin-like_Carb-bd_dom"/>
</dbReference>
<evidence type="ECO:0000256" key="2">
    <source>
        <dbReference type="ARBA" id="ARBA00022527"/>
    </source>
</evidence>
<organism evidence="17 18">
    <name type="scientific">Cinnamomum micranthum f. kanehirae</name>
    <dbReference type="NCBI Taxonomy" id="337451"/>
    <lineage>
        <taxon>Eukaryota</taxon>
        <taxon>Viridiplantae</taxon>
        <taxon>Streptophyta</taxon>
        <taxon>Embryophyta</taxon>
        <taxon>Tracheophyta</taxon>
        <taxon>Spermatophyta</taxon>
        <taxon>Magnoliopsida</taxon>
        <taxon>Magnoliidae</taxon>
        <taxon>Laurales</taxon>
        <taxon>Lauraceae</taxon>
        <taxon>Cinnamomum</taxon>
    </lineage>
</organism>
<keyword evidence="17" id="KW-0675">Receptor</keyword>
<dbReference type="FunFam" id="3.30.200.20:FF:000039">
    <property type="entry name" value="receptor-like protein kinase FERONIA"/>
    <property type="match status" value="1"/>
</dbReference>
<dbReference type="EMBL" id="QPKB01000007">
    <property type="protein sequence ID" value="RWR89452.1"/>
    <property type="molecule type" value="Genomic_DNA"/>
</dbReference>
<dbReference type="Gene3D" id="1.10.510.10">
    <property type="entry name" value="Transferase(Phosphotransferase) domain 1"/>
    <property type="match status" value="2"/>
</dbReference>
<dbReference type="SMART" id="SM00220">
    <property type="entry name" value="S_TKc"/>
    <property type="match status" value="1"/>
</dbReference>
<dbReference type="OrthoDB" id="640180at2759"/>
<keyword evidence="18" id="KW-1185">Reference proteome</keyword>
<feature type="region of interest" description="Disordered" evidence="13">
    <location>
        <begin position="1456"/>
        <end position="1494"/>
    </location>
</feature>
<keyword evidence="10 14" id="KW-0472">Membrane</keyword>
<dbReference type="InterPro" id="IPR017441">
    <property type="entry name" value="Protein_kinase_ATP_BS"/>
</dbReference>
<evidence type="ECO:0000313" key="17">
    <source>
        <dbReference type="EMBL" id="RWR89452.1"/>
    </source>
</evidence>
<evidence type="ECO:0000313" key="18">
    <source>
        <dbReference type="Proteomes" id="UP000283530"/>
    </source>
</evidence>
<feature type="domain" description="Protein kinase" evidence="16">
    <location>
        <begin position="313"/>
        <end position="622"/>
    </location>
</feature>
<dbReference type="PROSITE" id="PS00108">
    <property type="entry name" value="PROTEIN_KINASE_ST"/>
    <property type="match status" value="2"/>
</dbReference>
<keyword evidence="9 14" id="KW-1133">Transmembrane helix</keyword>
<evidence type="ECO:0000256" key="5">
    <source>
        <dbReference type="ARBA" id="ARBA00022729"/>
    </source>
</evidence>
<dbReference type="PROSITE" id="PS00107">
    <property type="entry name" value="PROTEIN_KINASE_ATP"/>
    <property type="match status" value="1"/>
</dbReference>
<keyword evidence="5 15" id="KW-0732">Signal</keyword>
<dbReference type="GO" id="GO:0016020">
    <property type="term" value="C:membrane"/>
    <property type="evidence" value="ECO:0007669"/>
    <property type="project" value="UniProtKB-SubCell"/>
</dbReference>
<dbReference type="GO" id="GO:0004674">
    <property type="term" value="F:protein serine/threonine kinase activity"/>
    <property type="evidence" value="ECO:0007669"/>
    <property type="project" value="UniProtKB-KW"/>
</dbReference>
<dbReference type="Gene3D" id="2.60.120.430">
    <property type="entry name" value="Galactose-binding lectin"/>
    <property type="match status" value="4"/>
</dbReference>
<proteinExistence type="predicted"/>
<feature type="signal peptide" evidence="15">
    <location>
        <begin position="1"/>
        <end position="28"/>
    </location>
</feature>
<name>A0A443PFB1_9MAGN</name>
<evidence type="ECO:0000256" key="13">
    <source>
        <dbReference type="SAM" id="MobiDB-lite"/>
    </source>
</evidence>
<evidence type="ECO:0000256" key="1">
    <source>
        <dbReference type="ARBA" id="ARBA00004479"/>
    </source>
</evidence>
<accession>A0A443PFB1</accession>
<keyword evidence="4 14" id="KW-0812">Transmembrane</keyword>
<evidence type="ECO:0000259" key="16">
    <source>
        <dbReference type="PROSITE" id="PS50011"/>
    </source>
</evidence>
<dbReference type="InterPro" id="IPR045272">
    <property type="entry name" value="ANXUR1/2-like"/>
</dbReference>
<feature type="transmembrane region" description="Helical" evidence="14">
    <location>
        <begin position="1111"/>
        <end position="1134"/>
    </location>
</feature>
<dbReference type="GO" id="GO:0005524">
    <property type="term" value="F:ATP binding"/>
    <property type="evidence" value="ECO:0007669"/>
    <property type="project" value="UniProtKB-UniRule"/>
</dbReference>
<dbReference type="FunFam" id="1.10.510.10:FF:000252">
    <property type="entry name" value="Receptor-like protein kinase FERONIA"/>
    <property type="match status" value="1"/>
</dbReference>
<dbReference type="FunFam" id="2.60.120.430:FF:000001">
    <property type="entry name" value="Receptor-like protein kinase FERONIA"/>
    <property type="match status" value="2"/>
</dbReference>
<evidence type="ECO:0000256" key="10">
    <source>
        <dbReference type="ARBA" id="ARBA00023136"/>
    </source>
</evidence>
<evidence type="ECO:0000256" key="4">
    <source>
        <dbReference type="ARBA" id="ARBA00022692"/>
    </source>
</evidence>
<protein>
    <submittedName>
        <fullName evidence="17">Putative receptor-like protein kinase</fullName>
    </submittedName>
</protein>
<feature type="chain" id="PRO_5019382533" evidence="15">
    <location>
        <begin position="29"/>
        <end position="1494"/>
    </location>
</feature>
<evidence type="ECO:0000256" key="15">
    <source>
        <dbReference type="SAM" id="SignalP"/>
    </source>
</evidence>
<dbReference type="CDD" id="cd14066">
    <property type="entry name" value="STKc_IRAK"/>
    <property type="match status" value="1"/>
</dbReference>
<feature type="binding site" evidence="12">
    <location>
        <position position="1203"/>
    </location>
    <ligand>
        <name>ATP</name>
        <dbReference type="ChEBI" id="CHEBI:30616"/>
    </ligand>
</feature>
<evidence type="ECO:0000256" key="3">
    <source>
        <dbReference type="ARBA" id="ARBA00022679"/>
    </source>
</evidence>
<keyword evidence="11" id="KW-0325">Glycoprotein</keyword>
<keyword evidence="7 17" id="KW-0418">Kinase</keyword>
<dbReference type="Pfam" id="PF12819">
    <property type="entry name" value="Malectin_like"/>
    <property type="match status" value="2"/>
</dbReference>
<dbReference type="GO" id="GO:0004714">
    <property type="term" value="F:transmembrane receptor protein tyrosine kinase activity"/>
    <property type="evidence" value="ECO:0007669"/>
    <property type="project" value="InterPro"/>
</dbReference>
<reference evidence="17 18" key="1">
    <citation type="journal article" date="2019" name="Nat. Plants">
        <title>Stout camphor tree genome fills gaps in understanding of flowering plant genome evolution.</title>
        <authorList>
            <person name="Chaw S.M."/>
            <person name="Liu Y.C."/>
            <person name="Wu Y.W."/>
            <person name="Wang H.Y."/>
            <person name="Lin C.I."/>
            <person name="Wu C.S."/>
            <person name="Ke H.M."/>
            <person name="Chang L.Y."/>
            <person name="Hsu C.Y."/>
            <person name="Yang H.T."/>
            <person name="Sudianto E."/>
            <person name="Hsu M.H."/>
            <person name="Wu K.P."/>
            <person name="Wang L.N."/>
            <person name="Leebens-Mack J.H."/>
            <person name="Tsai I.J."/>
        </authorList>
    </citation>
    <scope>NUCLEOTIDE SEQUENCE [LARGE SCALE GENOMIC DNA]</scope>
    <source>
        <strain evidence="18">cv. Chaw 1501</strain>
        <tissue evidence="17">Young leaves</tissue>
    </source>
</reference>
<evidence type="ECO:0000256" key="11">
    <source>
        <dbReference type="ARBA" id="ARBA00023180"/>
    </source>
</evidence>
<sequence>MELLQLQSHRMIELLLCLLLFFFRSTTSSSFSPSDQYLINCGSTKSAYAADDDREFQGDSNSKYLSAISSITVNDPNTLPDTSPLYRTARLFTRPSSYHFPLQGNGTLVVRLHFYPVPCPEYNVSSFTFDVSVSGFQLLSNFNVQNTNSTPKEYFLKPRDNKLEILFSPSRSSPSSFAFVNAIEVFSAPDGLIADNVSYIPTQSSDNNGLLEQALETRYRINVGGLKITPSNDTLWRKWVPDEGYLKEPEAAKKAPQNLNINYERVGVSPLIAPPFVYGTAQEMKRDNQSLAQNFNITWLFPVTPGDEHLVRLHFCDILIGASNQLVFHVYIDFEYAIQKFDLSRLTYGFPAAPYYIDFIVNSDHSEHIKVSVGPTDQGKNAFLNGVEIMKVYAAPGSVSHSNSKKPTKVLIGLASGGGLVLICVMVVVCLLVFNCMKQMKQKPKPRGSLLGSPLSLYRESTDSRTEGIVHRDVKSANILLDQRYVAKVADFGLSRSVPNDHSNMLSTNVKGSFGYLDPEYFKRHHLTQKSDVYSFGVVLVEVLCAKPVIDLSLPREEVNLTEWALGWQQKGLLMEIIDPRLKGTVNPNSLRKFGETAEKCLAEYGDDRPTMGEVLWNLEYALQLQETAMQREPHEDSTVTGFESPLMNVRRLPSASTAAESGDLGTSDGCSDAASGINLLQSHVKVMLILLLCCYFPFLSSAFTPTDNYLINCGSNETSSFESRVFVGDGRSHYDSFILYSTLVSGSVRITVPAIGANSDSFLISSTSSIILKNPNAFPDALSPYVTARIFLTPSSYKFELRTIGTHVVRLHFYPFSSPPYNLSSALFHVSLCGFPLLTDFSIQNKTKAPVLKEYFLKADSGKLIITFTPAHKSTFAFVNAIEVFSAPENLVANNARLVNSIGIENYNGLLGQVLEIAYRINVGGSKISTSEDDLWRTWTPDEDYLIRRTSAKPVFSPGTLHYQEVVHTEFAPDAVYTSAQEMNRGNSTVAPNFNITWAFPVPSHSRHLVRLHFCDIVSKELNELYFNIYFNDYSAYRDFNISAFTSRVHSPYYIDFVVDSDNSGLMRVRVGPSQKSTLSRRNAILNGIEIMKLNGAIPVSSSAHKMSKMHYTVLVVLSLGASLCILILAIMLKHRYKRLATSKPKPKGASPGPDQNSGRRISFSEIQLATNGFNLNLLIGRGGFGNVYRGVLRDGTKVAVKRAVPGCRQGHSEFLTEIMIFSKIRHRHLVSLIGYCDEQSEMILVYEFMEYGTLKNNLYGLDDLPCLFWNQRLNICIGSARGLHYLHTGSTHGIIHRDIKSANILLDQHYLAKVSDFGISKPMPSWEQSHVSTNIKGSFGYFDPEYFRWHHLTKKSDVYSFGVVLLEVLCAKPAIDHSLPSEQVNLAEWATRCQKQGLLEQIIDPQLVGTINANSLKIFGETVENCLAECGDDRPTMGEVLWNLEYALALQNSTMHSEPHEDSTNKVTEVPSMPTIPFPPSVSASIKMEDLT</sequence>
<dbReference type="Gene3D" id="3.30.200.20">
    <property type="entry name" value="Phosphorylase Kinase, domain 1"/>
    <property type="match status" value="1"/>
</dbReference>
<dbReference type="STRING" id="337451.A0A443PFB1"/>
<keyword evidence="8 12" id="KW-0067">ATP-binding</keyword>
<dbReference type="PROSITE" id="PS50011">
    <property type="entry name" value="PROTEIN_KINASE_DOM"/>
    <property type="match status" value="2"/>
</dbReference>
<evidence type="ECO:0000256" key="12">
    <source>
        <dbReference type="PROSITE-ProRule" id="PRU10141"/>
    </source>
</evidence>
<comment type="caution">
    <text evidence="17">The sequence shown here is derived from an EMBL/GenBank/DDBJ whole genome shotgun (WGS) entry which is preliminary data.</text>
</comment>
<feature type="domain" description="Protein kinase" evidence="16">
    <location>
        <begin position="1175"/>
        <end position="1449"/>
    </location>
</feature>
<gene>
    <name evidence="17" type="ORF">CKAN_01850800</name>
</gene>
<dbReference type="Pfam" id="PF07714">
    <property type="entry name" value="PK_Tyr_Ser-Thr"/>
    <property type="match status" value="1"/>
</dbReference>
<evidence type="ECO:0000256" key="6">
    <source>
        <dbReference type="ARBA" id="ARBA00022741"/>
    </source>
</evidence>
<evidence type="ECO:0000256" key="8">
    <source>
        <dbReference type="ARBA" id="ARBA00022840"/>
    </source>
</evidence>
<dbReference type="PANTHER" id="PTHR34590">
    <property type="entry name" value="OS03G0124300 PROTEIN-RELATED"/>
    <property type="match status" value="1"/>
</dbReference>
<dbReference type="FunFam" id="2.60.120.430:FF:000005">
    <property type="entry name" value="Putative receptor-like protein kinase"/>
    <property type="match status" value="1"/>
</dbReference>
<dbReference type="SUPFAM" id="SSF56112">
    <property type="entry name" value="Protein kinase-like (PK-like)"/>
    <property type="match status" value="2"/>
</dbReference>
<dbReference type="InterPro" id="IPR011009">
    <property type="entry name" value="Kinase-like_dom_sf"/>
</dbReference>
<feature type="transmembrane region" description="Helical" evidence="14">
    <location>
        <begin position="410"/>
        <end position="437"/>
    </location>
</feature>
<keyword evidence="2" id="KW-0723">Serine/threonine-protein kinase</keyword>
<dbReference type="PANTHER" id="PTHR34590:SF18">
    <property type="entry name" value="MALECTIN-LIKE DOMAIN-CONTAINING PROTEIN"/>
    <property type="match status" value="1"/>
</dbReference>
<evidence type="ECO:0000256" key="7">
    <source>
        <dbReference type="ARBA" id="ARBA00022777"/>
    </source>
</evidence>
<keyword evidence="3" id="KW-0808">Transferase</keyword>
<evidence type="ECO:0000256" key="14">
    <source>
        <dbReference type="SAM" id="Phobius"/>
    </source>
</evidence>
<comment type="subcellular location">
    <subcellularLocation>
        <location evidence="1">Membrane</location>
        <topology evidence="1">Single-pass type I membrane protein</topology>
    </subcellularLocation>
</comment>